<keyword evidence="1" id="KW-0732">Signal</keyword>
<evidence type="ECO:0000256" key="1">
    <source>
        <dbReference type="SAM" id="SignalP"/>
    </source>
</evidence>
<reference evidence="2" key="1">
    <citation type="submission" date="2021-05" db="EMBL/GenBank/DDBJ databases">
        <title>Energy efficiency and biological interactions define the core microbiome of deep oligotrophic groundwater.</title>
        <authorList>
            <person name="Mehrshad M."/>
            <person name="Lopez-Fernandez M."/>
            <person name="Bell E."/>
            <person name="Bernier-Latmani R."/>
            <person name="Bertilsson S."/>
            <person name="Dopson M."/>
        </authorList>
    </citation>
    <scope>NUCLEOTIDE SEQUENCE</scope>
    <source>
        <strain evidence="2">Modern_marine.mb.64</strain>
    </source>
</reference>
<proteinExistence type="predicted"/>
<sequence>MKPNRYVVFGLSLVLAGLILGSHLALAKGDEGNVNGRWGGERTSSQGIKSVSLNRDGWIIVAGYGAVQGDKVYVKVGRSREVPIGVCPCGEGGRFEVLSPSLQLLVSLDKFFPVRIVIGPPSWRDISTQASERFVWEGRISVRNGVDPD</sequence>
<comment type="caution">
    <text evidence="2">The sequence shown here is derived from an EMBL/GenBank/DDBJ whole genome shotgun (WGS) entry which is preliminary data.</text>
</comment>
<organism evidence="2 3">
    <name type="scientific">Eiseniibacteriota bacterium</name>
    <dbReference type="NCBI Taxonomy" id="2212470"/>
    <lineage>
        <taxon>Bacteria</taxon>
        <taxon>Candidatus Eiseniibacteriota</taxon>
    </lineage>
</organism>
<feature type="chain" id="PRO_5037489243" evidence="1">
    <location>
        <begin position="28"/>
        <end position="149"/>
    </location>
</feature>
<dbReference type="EMBL" id="JAHJDP010000018">
    <property type="protein sequence ID" value="MBU2689753.1"/>
    <property type="molecule type" value="Genomic_DNA"/>
</dbReference>
<evidence type="ECO:0000313" key="3">
    <source>
        <dbReference type="Proteomes" id="UP000777784"/>
    </source>
</evidence>
<evidence type="ECO:0000313" key="2">
    <source>
        <dbReference type="EMBL" id="MBU2689753.1"/>
    </source>
</evidence>
<dbReference type="Proteomes" id="UP000777784">
    <property type="component" value="Unassembled WGS sequence"/>
</dbReference>
<protein>
    <submittedName>
        <fullName evidence="2">Uncharacterized protein</fullName>
    </submittedName>
</protein>
<gene>
    <name evidence="2" type="ORF">KJ970_02420</name>
</gene>
<name>A0A948WB91_UNCEI</name>
<accession>A0A948WB91</accession>
<feature type="signal peptide" evidence="1">
    <location>
        <begin position="1"/>
        <end position="27"/>
    </location>
</feature>
<dbReference type="AlphaFoldDB" id="A0A948WB91"/>